<feature type="region of interest" description="Disordered" evidence="1">
    <location>
        <begin position="59"/>
        <end position="90"/>
    </location>
</feature>
<dbReference type="RefSeq" id="WP_141388897.1">
    <property type="nucleotide sequence ID" value="NZ_BJNZ01000006.1"/>
</dbReference>
<protein>
    <recommendedName>
        <fullName evidence="2">Saccharopine dehydrogenase NADP binding domain-containing protein</fullName>
    </recommendedName>
</protein>
<dbReference type="Pfam" id="PF03435">
    <property type="entry name" value="Sacchrp_dh_NADP"/>
    <property type="match status" value="1"/>
</dbReference>
<name>A0A4Y4DXB5_CELCE</name>
<feature type="domain" description="Saccharopine dehydrogenase NADP binding" evidence="2">
    <location>
        <begin position="14"/>
        <end position="162"/>
    </location>
</feature>
<evidence type="ECO:0000313" key="3">
    <source>
        <dbReference type="EMBL" id="GED09353.1"/>
    </source>
</evidence>
<dbReference type="PANTHER" id="PTHR43781">
    <property type="entry name" value="SACCHAROPINE DEHYDROGENASE"/>
    <property type="match status" value="1"/>
</dbReference>
<reference evidence="3 4" key="1">
    <citation type="submission" date="2019-06" db="EMBL/GenBank/DDBJ databases">
        <title>Whole genome shotgun sequence of Cellulosimicrobium cellulans NBRC 15516.</title>
        <authorList>
            <person name="Hosoyama A."/>
            <person name="Uohara A."/>
            <person name="Ohji S."/>
            <person name="Ichikawa N."/>
        </authorList>
    </citation>
    <scope>NUCLEOTIDE SEQUENCE [LARGE SCALE GENOMIC DNA]</scope>
    <source>
        <strain evidence="3 4">NBRC 15516</strain>
    </source>
</reference>
<dbReference type="InterPro" id="IPR005097">
    <property type="entry name" value="Sacchrp_dh_NADP-bd"/>
</dbReference>
<dbReference type="AlphaFoldDB" id="A0A4Y4DXB5"/>
<comment type="caution">
    <text evidence="3">The sequence shown here is derived from an EMBL/GenBank/DDBJ whole genome shotgun (WGS) entry which is preliminary data.</text>
</comment>
<dbReference type="InterPro" id="IPR036291">
    <property type="entry name" value="NAD(P)-bd_dom_sf"/>
</dbReference>
<dbReference type="Gene3D" id="3.40.50.720">
    <property type="entry name" value="NAD(P)-binding Rossmann-like Domain"/>
    <property type="match status" value="1"/>
</dbReference>
<accession>A0A4Y4DXB5</accession>
<dbReference type="SUPFAM" id="SSF51735">
    <property type="entry name" value="NAD(P)-binding Rossmann-fold domains"/>
    <property type="match status" value="1"/>
</dbReference>
<organism evidence="3 4">
    <name type="scientific">Cellulosimicrobium cellulans</name>
    <name type="common">Arthrobacter luteus</name>
    <dbReference type="NCBI Taxonomy" id="1710"/>
    <lineage>
        <taxon>Bacteria</taxon>
        <taxon>Bacillati</taxon>
        <taxon>Actinomycetota</taxon>
        <taxon>Actinomycetes</taxon>
        <taxon>Micrococcales</taxon>
        <taxon>Promicromonosporaceae</taxon>
        <taxon>Cellulosimicrobium</taxon>
    </lineage>
</organism>
<evidence type="ECO:0000256" key="1">
    <source>
        <dbReference type="SAM" id="MobiDB-lite"/>
    </source>
</evidence>
<dbReference type="EMBL" id="BJNZ01000006">
    <property type="protein sequence ID" value="GED09353.1"/>
    <property type="molecule type" value="Genomic_DNA"/>
</dbReference>
<proteinExistence type="predicted"/>
<sequence>MTDAPTSPTSTGRVVLLGATGYTGTLVAHELVARGAQPVLAGRSQDRLDALAADLATTASSAASRHRAEPTDTPEAGRSTSGSPARPPLETAVTDIDDARTVRALIEPGDVLVSTVGPFVRHGGPAVEAAIDARAVYLDSTGEPVFIRRVFEELGPRAGRAGAALLTAFGHDWVPGNLAGALALQDEGADAARLEIGYFPTGGGVSGGTRASALEIVLEPSYAWRGGRLRAERVAARVVTFDLGAGRRVRGITAGGTEPFTLPPSAPGLRDVEVALGVSGSAVRLAPAATAIATGALRVPGLGGALRRFARSRGGSSGGPDAAARAASRTHVLAVARSASGKVLRRVRLDGPDAYDLTAHLLAWGAARAAAGETRGTGALGPVQAFGLDALLAAAREAGTTVTTGR</sequence>
<dbReference type="PANTHER" id="PTHR43781:SF1">
    <property type="entry name" value="SACCHAROPINE DEHYDROGENASE"/>
    <property type="match status" value="1"/>
</dbReference>
<dbReference type="Proteomes" id="UP000316659">
    <property type="component" value="Unassembled WGS sequence"/>
</dbReference>
<evidence type="ECO:0000313" key="4">
    <source>
        <dbReference type="Proteomes" id="UP000316659"/>
    </source>
</evidence>
<gene>
    <name evidence="3" type="ORF">CCE02nite_13520</name>
</gene>
<evidence type="ECO:0000259" key="2">
    <source>
        <dbReference type="Pfam" id="PF03435"/>
    </source>
</evidence>